<evidence type="ECO:0000259" key="7">
    <source>
        <dbReference type="Pfam" id="PF23914"/>
    </source>
</evidence>
<dbReference type="EMBL" id="JAWJWI010000004">
    <property type="protein sequence ID" value="MDV4186040.1"/>
    <property type="molecule type" value="Genomic_DNA"/>
</dbReference>
<keyword evidence="3" id="KW-0201">Cytochrome c-type biogenesis</keyword>
<keyword evidence="2" id="KW-0677">Repeat</keyword>
<evidence type="ECO:0000256" key="5">
    <source>
        <dbReference type="SAM" id="MobiDB-lite"/>
    </source>
</evidence>
<feature type="region of interest" description="Disordered" evidence="5">
    <location>
        <begin position="283"/>
        <end position="310"/>
    </location>
</feature>
<evidence type="ECO:0000256" key="2">
    <source>
        <dbReference type="ARBA" id="ARBA00022737"/>
    </source>
</evidence>
<feature type="domain" description="Cytochrome c-type biogenesis protein H TPR" evidence="7">
    <location>
        <begin position="153"/>
        <end position="267"/>
    </location>
</feature>
<keyword evidence="6" id="KW-0472">Membrane</keyword>
<dbReference type="Proteomes" id="UP001187203">
    <property type="component" value="Unassembled WGS sequence"/>
</dbReference>
<feature type="compositionally biased region" description="Low complexity" evidence="5">
    <location>
        <begin position="283"/>
        <end position="308"/>
    </location>
</feature>
<keyword evidence="6" id="KW-0812">Transmembrane</keyword>
<reference evidence="9" key="1">
    <citation type="journal article" date="2023" name="Int. J. Mol. Sci.">
        <title>Genomic and Metabolic Characterization of Plant Growth-Promoting Rhizobacteria Isolated from Nodules of Clovers Grown in Non-Farmed Soil.</title>
        <authorList>
            <person name="Wojcik M."/>
            <person name="Koper P."/>
            <person name="Zebracki K."/>
            <person name="Marczak M."/>
            <person name="Mazur A."/>
        </authorList>
    </citation>
    <scope>NUCLEOTIDE SEQUENCE [LARGE SCALE GENOMIC DNA]</scope>
    <source>
        <strain evidence="9">KB12</strain>
    </source>
</reference>
<organism evidence="8 9">
    <name type="scientific">Rhizobium brockwellii</name>
    <dbReference type="NCBI Taxonomy" id="3019932"/>
    <lineage>
        <taxon>Bacteria</taxon>
        <taxon>Pseudomonadati</taxon>
        <taxon>Pseudomonadota</taxon>
        <taxon>Alphaproteobacteria</taxon>
        <taxon>Hyphomicrobiales</taxon>
        <taxon>Rhizobiaceae</taxon>
        <taxon>Rhizobium/Agrobacterium group</taxon>
        <taxon>Rhizobium</taxon>
    </lineage>
</organism>
<protein>
    <submittedName>
        <fullName evidence="8">C-type cytochrome biogenesis protein CcmI</fullName>
    </submittedName>
</protein>
<evidence type="ECO:0000256" key="1">
    <source>
        <dbReference type="ARBA" id="ARBA00004196"/>
    </source>
</evidence>
<dbReference type="InterPro" id="IPR051263">
    <property type="entry name" value="C-type_cytochrome_biogenesis"/>
</dbReference>
<keyword evidence="6" id="KW-1133">Transmembrane helix</keyword>
<dbReference type="NCBIfam" id="TIGR03142">
    <property type="entry name" value="cytochro_ccmI"/>
    <property type="match status" value="1"/>
</dbReference>
<proteinExistence type="predicted"/>
<dbReference type="InterPro" id="IPR056413">
    <property type="entry name" value="TPR_CcmH_CycH"/>
</dbReference>
<gene>
    <name evidence="8" type="primary">ccmI</name>
    <name evidence="8" type="ORF">R1523_11085</name>
</gene>
<accession>A0ABU3YJM2</accession>
<dbReference type="Pfam" id="PF23914">
    <property type="entry name" value="TPR_CcmH_CycH"/>
    <property type="match status" value="1"/>
</dbReference>
<feature type="transmembrane region" description="Helical" evidence="6">
    <location>
        <begin position="12"/>
        <end position="33"/>
    </location>
</feature>
<dbReference type="PANTHER" id="PTHR47870:SF1">
    <property type="entry name" value="CYTOCHROME C-TYPE BIOGENESIS PROTEIN CCMH"/>
    <property type="match status" value="1"/>
</dbReference>
<comment type="caution">
    <text evidence="8">The sequence shown here is derived from an EMBL/GenBank/DDBJ whole genome shotgun (WGS) entry which is preliminary data.</text>
</comment>
<comment type="subcellular location">
    <subcellularLocation>
        <location evidence="1">Cell envelope</location>
    </subcellularLocation>
</comment>
<evidence type="ECO:0000313" key="8">
    <source>
        <dbReference type="EMBL" id="MDV4186040.1"/>
    </source>
</evidence>
<evidence type="ECO:0000256" key="3">
    <source>
        <dbReference type="ARBA" id="ARBA00022748"/>
    </source>
</evidence>
<name>A0ABU3YJM2_9HYPH</name>
<keyword evidence="9" id="KW-1185">Reference proteome</keyword>
<dbReference type="InterPro" id="IPR011990">
    <property type="entry name" value="TPR-like_helical_dom_sf"/>
</dbReference>
<keyword evidence="4" id="KW-0802">TPR repeat</keyword>
<evidence type="ECO:0000256" key="6">
    <source>
        <dbReference type="SAM" id="Phobius"/>
    </source>
</evidence>
<dbReference type="SUPFAM" id="SSF48452">
    <property type="entry name" value="TPR-like"/>
    <property type="match status" value="1"/>
</dbReference>
<dbReference type="InterPro" id="IPR017560">
    <property type="entry name" value="Cyt_c_biogenesis_CcmI"/>
</dbReference>
<evidence type="ECO:0000313" key="9">
    <source>
        <dbReference type="Proteomes" id="UP001187203"/>
    </source>
</evidence>
<dbReference type="RefSeq" id="WP_317276078.1">
    <property type="nucleotide sequence ID" value="NZ_JAWJWH010000004.1"/>
</dbReference>
<feature type="transmembrane region" description="Helical" evidence="6">
    <location>
        <begin position="102"/>
        <end position="121"/>
    </location>
</feature>
<evidence type="ECO:0000256" key="4">
    <source>
        <dbReference type="ARBA" id="ARBA00022803"/>
    </source>
</evidence>
<dbReference type="Gene3D" id="1.25.40.10">
    <property type="entry name" value="Tetratricopeptide repeat domain"/>
    <property type="match status" value="2"/>
</dbReference>
<sequence length="402" mass="43440">MKTRFTYLGDMLFWILVAALTAALAVILLYPLLRGAKAADNIRAGEAAVYRDQLRELDRDLDGGLITPEEADYARAEIGRRLIAVSADEPAQTPKPARHHRFTEAFVLLVLPVLGLCLYLTTGRPDLPSQPLEARLENPGNDVAVLITKAERHLAVNPDDGKGWDVLAPIYFRTMRVNDAQLAYRNAIRLLGPSPVRLDGLAETLMAVSDGVVTEEARQVLEQSLTLEPDNPRARFYIALSMEQAGRPNEARQAFETLAKQSPADAPWLPLVNEHIAMNGGAKAGADPAAPGANLAAPGGNPAAPGNPTQQDVAAAETMNAGDRQQMIRGMVESLDAKLSEDPNNFEGWMRLVRSYAVLNDKDRAAGALKRGLAAFPPPGEQGRQLLALARELGIATEEATQ</sequence>
<dbReference type="PANTHER" id="PTHR47870">
    <property type="entry name" value="CYTOCHROME C-TYPE BIOGENESIS PROTEIN CCMH"/>
    <property type="match status" value="1"/>
</dbReference>